<evidence type="ECO:0000313" key="2">
    <source>
        <dbReference type="EMBL" id="PVI08352.1"/>
    </source>
</evidence>
<proteinExistence type="predicted"/>
<feature type="region of interest" description="Disordered" evidence="1">
    <location>
        <begin position="322"/>
        <end position="367"/>
    </location>
</feature>
<feature type="region of interest" description="Disordered" evidence="1">
    <location>
        <begin position="380"/>
        <end position="401"/>
    </location>
</feature>
<feature type="compositionally biased region" description="Basic and acidic residues" evidence="1">
    <location>
        <begin position="237"/>
        <end position="252"/>
    </location>
</feature>
<protein>
    <submittedName>
        <fullName evidence="2">Uncharacterized protein</fullName>
    </submittedName>
</protein>
<accession>A0A2V1EDZ2</accession>
<feature type="region of interest" description="Disordered" evidence="1">
    <location>
        <begin position="172"/>
        <end position="294"/>
    </location>
</feature>
<feature type="compositionally biased region" description="Acidic residues" evidence="1">
    <location>
        <begin position="100"/>
        <end position="121"/>
    </location>
</feature>
<gene>
    <name evidence="2" type="ORF">DM02DRAFT_647720</name>
</gene>
<dbReference type="EMBL" id="KZ805300">
    <property type="protein sequence ID" value="PVI08352.1"/>
    <property type="molecule type" value="Genomic_DNA"/>
</dbReference>
<feature type="compositionally biased region" description="Low complexity" evidence="1">
    <location>
        <begin position="185"/>
        <end position="195"/>
    </location>
</feature>
<organism evidence="2 3">
    <name type="scientific">Periconia macrospinosa</name>
    <dbReference type="NCBI Taxonomy" id="97972"/>
    <lineage>
        <taxon>Eukaryota</taxon>
        <taxon>Fungi</taxon>
        <taxon>Dikarya</taxon>
        <taxon>Ascomycota</taxon>
        <taxon>Pezizomycotina</taxon>
        <taxon>Dothideomycetes</taxon>
        <taxon>Pleosporomycetidae</taxon>
        <taxon>Pleosporales</taxon>
        <taxon>Massarineae</taxon>
        <taxon>Periconiaceae</taxon>
        <taxon>Periconia</taxon>
    </lineage>
</organism>
<reference evidence="2 3" key="1">
    <citation type="journal article" date="2018" name="Sci. Rep.">
        <title>Comparative genomics provides insights into the lifestyle and reveals functional heterogeneity of dark septate endophytic fungi.</title>
        <authorList>
            <person name="Knapp D.G."/>
            <person name="Nemeth J.B."/>
            <person name="Barry K."/>
            <person name="Hainaut M."/>
            <person name="Henrissat B."/>
            <person name="Johnson J."/>
            <person name="Kuo A."/>
            <person name="Lim J.H.P."/>
            <person name="Lipzen A."/>
            <person name="Nolan M."/>
            <person name="Ohm R.A."/>
            <person name="Tamas L."/>
            <person name="Grigoriev I.V."/>
            <person name="Spatafora J.W."/>
            <person name="Nagy L.G."/>
            <person name="Kovacs G.M."/>
        </authorList>
    </citation>
    <scope>NUCLEOTIDE SEQUENCE [LARGE SCALE GENOMIC DNA]</scope>
    <source>
        <strain evidence="2 3">DSE2036</strain>
    </source>
</reference>
<keyword evidence="3" id="KW-1185">Reference proteome</keyword>
<feature type="region of interest" description="Disordered" evidence="1">
    <location>
        <begin position="95"/>
        <end position="135"/>
    </location>
</feature>
<name>A0A2V1EDZ2_9PLEO</name>
<dbReference type="Proteomes" id="UP000244855">
    <property type="component" value="Unassembled WGS sequence"/>
</dbReference>
<evidence type="ECO:0000256" key="1">
    <source>
        <dbReference type="SAM" id="MobiDB-lite"/>
    </source>
</evidence>
<feature type="compositionally biased region" description="Low complexity" evidence="1">
    <location>
        <begin position="387"/>
        <end position="398"/>
    </location>
</feature>
<evidence type="ECO:0000313" key="3">
    <source>
        <dbReference type="Proteomes" id="UP000244855"/>
    </source>
</evidence>
<dbReference type="AlphaFoldDB" id="A0A2V1EDZ2"/>
<sequence length="535" mass="58720">MKPDLTQDDPTINQEDFTTIRNLKSALQRCTQEEDAASTAEDDLVRKMRRLAQSVREGRLHETSDFLNAFKKRKATDSSASSYLKRHRLMGDGLSVLYDQSEDDEEDEEDEEDEKDEEDEEHIPCNIALGGSSYSSSRVTSIGIASRGFKSAAGEGVFHAFFERPRTRTLATPSSSFTFRHDRQLPSLTQSSQPSIGEGTDELRGTQSQVQGYEASRPQSDRGSERLSLTHASGTPSRERQDLPSPHADETAPRPQIGDDELEPALPDTGATEITINKTQQTRPESGSCFRSIGREPVAGSTVNEMPPTQSTVEAAVSLSTQSRNGAASNGPRTEQTTQSPTSSASNAPEAAQQPQSQNGPVSNGPQTVQTIQISSASNALETVQHSQTQSQATTAPPSVVPGFFFYDPSTDSRRPFTDLPNAVSSRLRDAFERECGKNVSTIEKYRTMIKPQNQRKHFNVQKCIRTYTAVRRPDPPSIQQGLRACSACIKSKMPCVVLRKHDTHNTGIFVLLPLPQSALPAGATWQDVSYWLST</sequence>
<feature type="compositionally biased region" description="Polar residues" evidence="1">
    <location>
        <begin position="272"/>
        <end position="285"/>
    </location>
</feature>